<evidence type="ECO:0000313" key="2">
    <source>
        <dbReference type="EMBL" id="VUC34993.1"/>
    </source>
</evidence>
<evidence type="ECO:0000256" key="1">
    <source>
        <dbReference type="SAM" id="Phobius"/>
    </source>
</evidence>
<comment type="caution">
    <text evidence="2">The sequence shown here is derived from an EMBL/GenBank/DDBJ whole genome shotgun (WGS) entry which is preliminary data.</text>
</comment>
<keyword evidence="1" id="KW-1133">Transmembrane helix</keyword>
<organism evidence="2 3">
    <name type="scientific">Bionectria ochroleuca</name>
    <name type="common">Gliocladium roseum</name>
    <dbReference type="NCBI Taxonomy" id="29856"/>
    <lineage>
        <taxon>Eukaryota</taxon>
        <taxon>Fungi</taxon>
        <taxon>Dikarya</taxon>
        <taxon>Ascomycota</taxon>
        <taxon>Pezizomycotina</taxon>
        <taxon>Sordariomycetes</taxon>
        <taxon>Hypocreomycetidae</taxon>
        <taxon>Hypocreales</taxon>
        <taxon>Bionectriaceae</taxon>
        <taxon>Clonostachys</taxon>
    </lineage>
</organism>
<dbReference type="EMBL" id="CABFNS010000900">
    <property type="protein sequence ID" value="VUC34993.1"/>
    <property type="molecule type" value="Genomic_DNA"/>
</dbReference>
<sequence length="88" mass="10101">MLEEIVVRSLSPGVLLLYFSIVLISWTYLNSLAVFMNRPEGIRVVNCSSLTLGKWFSTLDYLLRAKSIIAKAYKEVEWFPRISLLIGF</sequence>
<evidence type="ECO:0000313" key="3">
    <source>
        <dbReference type="Proteomes" id="UP000766486"/>
    </source>
</evidence>
<accession>A0ABY6UUT7</accession>
<feature type="transmembrane region" description="Helical" evidence="1">
    <location>
        <begin position="15"/>
        <end position="35"/>
    </location>
</feature>
<reference evidence="2 3" key="1">
    <citation type="submission" date="2019-06" db="EMBL/GenBank/DDBJ databases">
        <authorList>
            <person name="Broberg M."/>
        </authorList>
    </citation>
    <scope>NUCLEOTIDE SEQUENCE [LARGE SCALE GENOMIC DNA]</scope>
</reference>
<name>A0ABY6UUT7_BIOOC</name>
<gene>
    <name evidence="2" type="ORF">CLO192961_LOCUS400991</name>
</gene>
<proteinExistence type="predicted"/>
<keyword evidence="3" id="KW-1185">Reference proteome</keyword>
<keyword evidence="1" id="KW-0472">Membrane</keyword>
<protein>
    <submittedName>
        <fullName evidence="2">Uncharacterized protein</fullName>
    </submittedName>
</protein>
<keyword evidence="1" id="KW-0812">Transmembrane</keyword>
<dbReference type="Proteomes" id="UP000766486">
    <property type="component" value="Unassembled WGS sequence"/>
</dbReference>